<feature type="transmembrane region" description="Helical" evidence="9">
    <location>
        <begin position="297"/>
        <end position="318"/>
    </location>
</feature>
<feature type="region of interest" description="Disordered" evidence="8">
    <location>
        <begin position="842"/>
        <end position="864"/>
    </location>
</feature>
<feature type="region of interest" description="Disordered" evidence="8">
    <location>
        <begin position="931"/>
        <end position="950"/>
    </location>
</feature>
<keyword evidence="4" id="KW-0133">Cell shape</keyword>
<feature type="transmembrane region" description="Helical" evidence="9">
    <location>
        <begin position="149"/>
        <end position="168"/>
    </location>
</feature>
<dbReference type="RefSeq" id="WP_022863353.1">
    <property type="nucleotide sequence ID" value="NZ_ATVG01000009.1"/>
</dbReference>
<comment type="subcellular location">
    <subcellularLocation>
        <location evidence="1">Cell membrane</location>
        <topology evidence="1">Multi-pass membrane protein</topology>
    </subcellularLocation>
</comment>
<evidence type="ECO:0000256" key="8">
    <source>
        <dbReference type="SAM" id="MobiDB-lite"/>
    </source>
</evidence>
<feature type="transmembrane region" description="Helical" evidence="9">
    <location>
        <begin position="110"/>
        <end position="129"/>
    </location>
</feature>
<dbReference type="PRINTS" id="PR01806">
    <property type="entry name" value="VIRFACTRMVIN"/>
</dbReference>
<feature type="transmembrane region" description="Helical" evidence="9">
    <location>
        <begin position="514"/>
        <end position="538"/>
    </location>
</feature>
<dbReference type="Gene3D" id="1.10.510.10">
    <property type="entry name" value="Transferase(Phosphotransferase) domain 1"/>
    <property type="match status" value="1"/>
</dbReference>
<feature type="transmembrane region" description="Helical" evidence="9">
    <location>
        <begin position="957"/>
        <end position="979"/>
    </location>
</feature>
<dbReference type="CDD" id="cd13973">
    <property type="entry name" value="PK_MviN-like"/>
    <property type="match status" value="1"/>
</dbReference>
<keyword evidence="5" id="KW-0573">Peptidoglycan synthesis</keyword>
<evidence type="ECO:0000256" key="9">
    <source>
        <dbReference type="SAM" id="Phobius"/>
    </source>
</evidence>
<dbReference type="Gene3D" id="3.30.200.20">
    <property type="entry name" value="Phosphorylase Kinase, domain 1"/>
    <property type="match status" value="1"/>
</dbReference>
<dbReference type="PANTHER" id="PTHR47019:SF1">
    <property type="entry name" value="LIPID II FLIPPASE MURJ"/>
    <property type="match status" value="1"/>
</dbReference>
<reference evidence="10 11" key="1">
    <citation type="submission" date="2020-10" db="EMBL/GenBank/DDBJ databases">
        <title>Complete genome sequence of Corynebacterium massiliense DSM 45435, type strain of Corynebacterium massiliense.</title>
        <authorList>
            <person name="Busche T."/>
            <person name="Kalinowski J."/>
            <person name="Ruckert C."/>
        </authorList>
    </citation>
    <scope>NUCLEOTIDE SEQUENCE [LARGE SCALE GENOMIC DNA]</scope>
    <source>
        <strain evidence="10 11">DSM 45435</strain>
    </source>
</reference>
<dbReference type="NCBIfam" id="TIGR01695">
    <property type="entry name" value="murJ_mviN"/>
    <property type="match status" value="1"/>
</dbReference>
<evidence type="ECO:0000256" key="2">
    <source>
        <dbReference type="ARBA" id="ARBA00022475"/>
    </source>
</evidence>
<evidence type="ECO:0000256" key="1">
    <source>
        <dbReference type="ARBA" id="ARBA00004651"/>
    </source>
</evidence>
<accession>A0ABY7UBP2</accession>
<evidence type="ECO:0000256" key="7">
    <source>
        <dbReference type="ARBA" id="ARBA00023136"/>
    </source>
</evidence>
<feature type="transmembrane region" description="Helical" evidence="9">
    <location>
        <begin position="188"/>
        <end position="208"/>
    </location>
</feature>
<evidence type="ECO:0000313" key="10">
    <source>
        <dbReference type="EMBL" id="WCZ33450.1"/>
    </source>
</evidence>
<evidence type="ECO:0000256" key="5">
    <source>
        <dbReference type="ARBA" id="ARBA00022984"/>
    </source>
</evidence>
<keyword evidence="2" id="KW-1003">Cell membrane</keyword>
<dbReference type="InterPro" id="IPR051050">
    <property type="entry name" value="Lipid_II_flippase_MurJ/MviN"/>
</dbReference>
<feature type="transmembrane region" description="Helical" evidence="9">
    <location>
        <begin position="83"/>
        <end position="104"/>
    </location>
</feature>
<keyword evidence="7 9" id="KW-0472">Membrane</keyword>
<feature type="transmembrane region" description="Helical" evidence="9">
    <location>
        <begin position="449"/>
        <end position="473"/>
    </location>
</feature>
<dbReference type="CDD" id="cd13123">
    <property type="entry name" value="MATE_MurJ_like"/>
    <property type="match status" value="1"/>
</dbReference>
<name>A0ABY7UBP2_9CORY</name>
<gene>
    <name evidence="10" type="primary">mviN</name>
    <name evidence="10" type="ORF">CMASS_10215</name>
</gene>
<proteinExistence type="predicted"/>
<feature type="transmembrane region" description="Helical" evidence="9">
    <location>
        <begin position="417"/>
        <end position="437"/>
    </location>
</feature>
<organism evidence="10 11">
    <name type="scientific">Corynebacterium massiliense DSM 45435</name>
    <dbReference type="NCBI Taxonomy" id="1121364"/>
    <lineage>
        <taxon>Bacteria</taxon>
        <taxon>Bacillati</taxon>
        <taxon>Actinomycetota</taxon>
        <taxon>Actinomycetes</taxon>
        <taxon>Mycobacteriales</taxon>
        <taxon>Corynebacteriaceae</taxon>
        <taxon>Corynebacterium</taxon>
    </lineage>
</organism>
<feature type="transmembrane region" description="Helical" evidence="9">
    <location>
        <begin position="479"/>
        <end position="502"/>
    </location>
</feature>
<protein>
    <submittedName>
        <fullName evidence="10">Peptidoglycan biosynthesis protein MviN</fullName>
    </submittedName>
</protein>
<feature type="transmembrane region" description="Helical" evidence="9">
    <location>
        <begin position="381"/>
        <end position="405"/>
    </location>
</feature>
<evidence type="ECO:0000313" key="11">
    <source>
        <dbReference type="Proteomes" id="UP001220064"/>
    </source>
</evidence>
<feature type="region of interest" description="Disordered" evidence="8">
    <location>
        <begin position="1"/>
        <end position="63"/>
    </location>
</feature>
<keyword evidence="11" id="KW-1185">Reference proteome</keyword>
<dbReference type="EMBL" id="CP063189">
    <property type="protein sequence ID" value="WCZ33450.1"/>
    <property type="molecule type" value="Genomic_DNA"/>
</dbReference>
<dbReference type="Pfam" id="PF03023">
    <property type="entry name" value="MurJ"/>
    <property type="match status" value="1"/>
</dbReference>
<evidence type="ECO:0000256" key="4">
    <source>
        <dbReference type="ARBA" id="ARBA00022960"/>
    </source>
</evidence>
<keyword evidence="6 9" id="KW-1133">Transmembrane helix</keyword>
<dbReference type="Proteomes" id="UP001220064">
    <property type="component" value="Chromosome"/>
</dbReference>
<evidence type="ECO:0000256" key="3">
    <source>
        <dbReference type="ARBA" id="ARBA00022692"/>
    </source>
</evidence>
<feature type="transmembrane region" description="Helical" evidence="9">
    <location>
        <begin position="213"/>
        <end position="235"/>
    </location>
</feature>
<feature type="transmembrane region" description="Helical" evidence="9">
    <location>
        <begin position="338"/>
        <end position="360"/>
    </location>
</feature>
<feature type="transmembrane region" description="Helical" evidence="9">
    <location>
        <begin position="255"/>
        <end position="277"/>
    </location>
</feature>
<dbReference type="InterPro" id="IPR004268">
    <property type="entry name" value="MurJ"/>
</dbReference>
<sequence>MTSPQSGTRGRFVASTPPAPVPEPRDIPEPVEQEPVEDKSNLKGANAAQEEAEGKGNSDSDSDVVRATGSMAVATLLSRITGFVRSVLVTATLALGVSDAYLAANQLPNLVTEIVLGAVLTSLVVPVLVRAEREDPDRGEEFIRRLFTLAFSLLAVVTLVSVVGAPLLTRIFLDSNGEVSITQATSMAYLLLPQIFFYGLFALFQAVLNTKGIFAPGAWAPVINNIITIAVFLLYHFVPGSLTPESPSPVTDPHILLVSAGTTLGVVVQCLIMAPYLRRANINLKPLWGLDARLKQFGGMALAIIAYVGISQAGYAIANRVASQADKGAIAIYQNSWLLLQVPYGVIGVTLLTAIMPRLSRNAAGGDVKGVVRDLTLATKLTFIALIPIVIFMTGFGVPIARTLFQFGEFGTESAGILGLTLSFSAFTLIPYALVLLHLRVFYAREEAWTPTFIIAGITFTKVVLSLLAPMVASSTSHVVIILGAANGFGFVAGAVIGAFLLKRKLGSLGGSAVTETTLWATGAGLAGLVVAGALNFLLDLILPDPMGPLLMVLHLVIVGVVFVIATGLVLSRSSLPEVQNLAQALRRIPGMSRIIREPGEAIEVEAPEMAEIQPMFGQDAFNSSPVPPPMSAGIVRGPRLVPGAPVSDGRFRLLRDHGSVTGARFWEAREQETGRRVALTFVDTTGQAPMAAATPAQSARSSAEVSRRTRKLSELGLDSVATGVEILSYRAGCLVVSDWVDGTPLKTVAEADNLDPKAVAHALAPLAHDTAAAHAAGHLMGLDNRNRIRISTEGVAILAFPAVLPGASANEDREGLSAAITQLVKSTDPTPQVLEEIADDAEETTTTGAGADPEADNHASGSTANATGIAAAARAKLRDGVDDDPDAEDPGERSLAVTLESIAERLSAFAPTPADEDDPDAAEPQALKVEADQVQSDDEPEATAGFGSRGYSGSGAALIGVTATIFVVIVAGLTAWVVSLLSQGSDQSPINPESVGHNEQQPTIATAPPILLGAKNASVLPGDQEAPELVDANAASSHTLSRNDDGIMVALNHPAQLRNLLFEGTGIRGVEYKVYGVHSEAFNPDDPQPQTKDKLAEGKLTGSSSDVKLDKKGTYYDAVVVEFSGLPDAQAGKADLAEVKVVGVNEDE</sequence>
<keyword evidence="3 9" id="KW-0812">Transmembrane</keyword>
<dbReference type="PANTHER" id="PTHR47019">
    <property type="entry name" value="LIPID II FLIPPASE MURJ"/>
    <property type="match status" value="1"/>
</dbReference>
<evidence type="ECO:0000256" key="6">
    <source>
        <dbReference type="ARBA" id="ARBA00022989"/>
    </source>
</evidence>
<feature type="transmembrane region" description="Helical" evidence="9">
    <location>
        <begin position="550"/>
        <end position="571"/>
    </location>
</feature>